<evidence type="ECO:0000256" key="4">
    <source>
        <dbReference type="ARBA" id="ARBA00022630"/>
    </source>
</evidence>
<keyword evidence="9" id="KW-0411">Iron-sulfur</keyword>
<dbReference type="PRINTS" id="PR00469">
    <property type="entry name" value="PNDRDTASEII"/>
</dbReference>
<dbReference type="PANTHER" id="PTHR42917">
    <property type="entry name" value="2,4-DIENOYL-COA REDUCTASE"/>
    <property type="match status" value="1"/>
</dbReference>
<dbReference type="AlphaFoldDB" id="A0A1I0DY05"/>
<dbReference type="InterPro" id="IPR001155">
    <property type="entry name" value="OxRdtase_FMN_N"/>
</dbReference>
<comment type="cofactor">
    <cofactor evidence="2">
        <name>[4Fe-4S] cluster</name>
        <dbReference type="ChEBI" id="CHEBI:49883"/>
    </cofactor>
</comment>
<accession>A0A1I0DY05</accession>
<keyword evidence="8" id="KW-0408">Iron</keyword>
<dbReference type="GO" id="GO:0010181">
    <property type="term" value="F:FMN binding"/>
    <property type="evidence" value="ECO:0007669"/>
    <property type="project" value="InterPro"/>
</dbReference>
<comment type="similarity">
    <text evidence="3">In the N-terminal section; belongs to the NADH:flavin oxidoreductase/NADH oxidase family.</text>
</comment>
<dbReference type="Gene3D" id="3.20.20.70">
    <property type="entry name" value="Aldolase class I"/>
    <property type="match status" value="1"/>
</dbReference>
<dbReference type="InterPro" id="IPR036188">
    <property type="entry name" value="FAD/NAD-bd_sf"/>
</dbReference>
<dbReference type="SUPFAM" id="SSF51395">
    <property type="entry name" value="FMN-linked oxidoreductases"/>
    <property type="match status" value="1"/>
</dbReference>
<dbReference type="STRING" id="460384.SAMN05216313_105131"/>
<dbReference type="RefSeq" id="WP_092361737.1">
    <property type="nucleotide sequence ID" value="NZ_FOIM01000005.1"/>
</dbReference>
<dbReference type="SUPFAM" id="SSF51905">
    <property type="entry name" value="FAD/NAD(P)-binding domain"/>
    <property type="match status" value="1"/>
</dbReference>
<keyword evidence="7" id="KW-0560">Oxidoreductase</keyword>
<dbReference type="Pfam" id="PF00724">
    <property type="entry name" value="Oxidored_FMN"/>
    <property type="match status" value="1"/>
</dbReference>
<keyword evidence="6" id="KW-0479">Metal-binding</keyword>
<gene>
    <name evidence="12" type="ORF">SAMN05216313_105131</name>
</gene>
<dbReference type="InterPro" id="IPR023753">
    <property type="entry name" value="FAD/NAD-binding_dom"/>
</dbReference>
<evidence type="ECO:0000256" key="7">
    <source>
        <dbReference type="ARBA" id="ARBA00023002"/>
    </source>
</evidence>
<evidence type="ECO:0000256" key="9">
    <source>
        <dbReference type="ARBA" id="ARBA00023014"/>
    </source>
</evidence>
<dbReference type="EMBL" id="FOIM01000005">
    <property type="protein sequence ID" value="SET37310.1"/>
    <property type="molecule type" value="Genomic_DNA"/>
</dbReference>
<evidence type="ECO:0000259" key="11">
    <source>
        <dbReference type="Pfam" id="PF07992"/>
    </source>
</evidence>
<evidence type="ECO:0000256" key="8">
    <source>
        <dbReference type="ARBA" id="ARBA00023004"/>
    </source>
</evidence>
<dbReference type="Gene3D" id="3.50.50.60">
    <property type="entry name" value="FAD/NAD(P)-binding domain"/>
    <property type="match status" value="1"/>
</dbReference>
<evidence type="ECO:0000256" key="3">
    <source>
        <dbReference type="ARBA" id="ARBA00011048"/>
    </source>
</evidence>
<organism evidence="12 13">
    <name type="scientific">Enterocloster lavalensis</name>
    <dbReference type="NCBI Taxonomy" id="460384"/>
    <lineage>
        <taxon>Bacteria</taxon>
        <taxon>Bacillati</taxon>
        <taxon>Bacillota</taxon>
        <taxon>Clostridia</taxon>
        <taxon>Lachnospirales</taxon>
        <taxon>Lachnospiraceae</taxon>
        <taxon>Enterocloster</taxon>
    </lineage>
</organism>
<dbReference type="GO" id="GO:0016491">
    <property type="term" value="F:oxidoreductase activity"/>
    <property type="evidence" value="ECO:0007669"/>
    <property type="project" value="UniProtKB-KW"/>
</dbReference>
<feature type="domain" description="FAD/NAD(P)-binding" evidence="11">
    <location>
        <begin position="383"/>
        <end position="606"/>
    </location>
</feature>
<evidence type="ECO:0000313" key="12">
    <source>
        <dbReference type="EMBL" id="SET37310.1"/>
    </source>
</evidence>
<keyword evidence="5" id="KW-0288">FMN</keyword>
<evidence type="ECO:0000256" key="6">
    <source>
        <dbReference type="ARBA" id="ARBA00022723"/>
    </source>
</evidence>
<reference evidence="13" key="1">
    <citation type="submission" date="2016-10" db="EMBL/GenBank/DDBJ databases">
        <authorList>
            <person name="Varghese N."/>
            <person name="Submissions S."/>
        </authorList>
    </citation>
    <scope>NUCLEOTIDE SEQUENCE [LARGE SCALE GENOMIC DNA]</scope>
    <source>
        <strain evidence="13">NLAE-zl-G277</strain>
    </source>
</reference>
<name>A0A1I0DY05_9FIRM</name>
<dbReference type="CDD" id="cd02803">
    <property type="entry name" value="OYE_like_FMN_family"/>
    <property type="match status" value="1"/>
</dbReference>
<dbReference type="PRINTS" id="PR00368">
    <property type="entry name" value="FADPNR"/>
</dbReference>
<dbReference type="PANTHER" id="PTHR42917:SF2">
    <property type="entry name" value="2,4-DIENOYL-COA REDUCTASE [(2E)-ENOYL-COA-PRODUCING]"/>
    <property type="match status" value="1"/>
</dbReference>
<keyword evidence="4" id="KW-0285">Flavoprotein</keyword>
<dbReference type="GO" id="GO:0051536">
    <property type="term" value="F:iron-sulfur cluster binding"/>
    <property type="evidence" value="ECO:0007669"/>
    <property type="project" value="UniProtKB-KW"/>
</dbReference>
<evidence type="ECO:0000256" key="5">
    <source>
        <dbReference type="ARBA" id="ARBA00022643"/>
    </source>
</evidence>
<evidence type="ECO:0000313" key="13">
    <source>
        <dbReference type="Proteomes" id="UP000198508"/>
    </source>
</evidence>
<protein>
    <submittedName>
        <fullName evidence="12">2,4-dienoyl-CoA reductase</fullName>
    </submittedName>
</protein>
<proteinExistence type="inferred from homology"/>
<dbReference type="InterPro" id="IPR013785">
    <property type="entry name" value="Aldolase_TIM"/>
</dbReference>
<dbReference type="Proteomes" id="UP000198508">
    <property type="component" value="Unassembled WGS sequence"/>
</dbReference>
<dbReference type="SUPFAM" id="SSF51971">
    <property type="entry name" value="Nucleotide-binding domain"/>
    <property type="match status" value="1"/>
</dbReference>
<evidence type="ECO:0000256" key="2">
    <source>
        <dbReference type="ARBA" id="ARBA00001966"/>
    </source>
</evidence>
<dbReference type="Gene3D" id="3.40.50.720">
    <property type="entry name" value="NAD(P)-binding Rossmann-like Domain"/>
    <property type="match status" value="1"/>
</dbReference>
<dbReference type="InterPro" id="IPR051793">
    <property type="entry name" value="NADH:flavin_oxidoreductase"/>
</dbReference>
<sequence length="646" mass="70540">MYKYPYMFSGFQINGMHLKNRIVMAPMGTFSENRNGSPNAKQIEYYRARARGGVGMVLLEGQYTTNKTDPWIDYVTIAGTDEQMQGWALLAEACHAEGAKICLQLSCGLGRNAFPFSDDQMVSASEVPSFYMPDKLCRALTIDEVHDIVEHYRIAARNAVRAEADAVEIHAHAGYMIDQFITPAWNKRTDEYGGSFENRMRLLTEIYHAIRGEVGPGYPVLIRLAAAHDFPEGRTIEETIEIVQYLEKLGIDAFDIDMGCYERKQWIVPSIYAGEACMVDYAAKIKEAVHVPVLSAGTFTPETAEQALADGKCDIVMFGRQLIADPDMPNKLLEGQEEDVRPCLYCNQICVGRLYENRVISCAINAQAVFEADYPIVKTASPKKVAVVGGGPGGMEAARVAALQGHQVTLYEKSGALGGQINAAEKPVFKRRLKKFNQWQQLQLEKAGVQVCLNHEINADSPELAEAERIIVALGAVPAVPPIPGIDGPGVVNVIDAHLNPSLVKGQNIVVCGGGASGCDCALELAMEGRSVTIIEMMDELAPGMIIDNRNPLMFRLEDYHVKGLTGTKISRIEGGAVYASGRDGAEIRIDADTVITAFGMKPLNAPANEIRDRYAPITTVVGDCGKVAQIGEAVREGFFAAWSIH</sequence>
<evidence type="ECO:0000259" key="10">
    <source>
        <dbReference type="Pfam" id="PF00724"/>
    </source>
</evidence>
<evidence type="ECO:0000256" key="1">
    <source>
        <dbReference type="ARBA" id="ARBA00001917"/>
    </source>
</evidence>
<dbReference type="GO" id="GO:0046872">
    <property type="term" value="F:metal ion binding"/>
    <property type="evidence" value="ECO:0007669"/>
    <property type="project" value="UniProtKB-KW"/>
</dbReference>
<keyword evidence="13" id="KW-1185">Reference proteome</keyword>
<feature type="domain" description="NADH:flavin oxidoreductase/NADH oxidase N-terminal" evidence="10">
    <location>
        <begin position="7"/>
        <end position="337"/>
    </location>
</feature>
<comment type="cofactor">
    <cofactor evidence="1">
        <name>FMN</name>
        <dbReference type="ChEBI" id="CHEBI:58210"/>
    </cofactor>
</comment>
<dbReference type="Pfam" id="PF07992">
    <property type="entry name" value="Pyr_redox_2"/>
    <property type="match status" value="1"/>
</dbReference>